<organism evidence="2 3">
    <name type="scientific">Steinernema carpocapsae</name>
    <name type="common">Entomopathogenic nematode</name>
    <dbReference type="NCBI Taxonomy" id="34508"/>
    <lineage>
        <taxon>Eukaryota</taxon>
        <taxon>Metazoa</taxon>
        <taxon>Ecdysozoa</taxon>
        <taxon>Nematoda</taxon>
        <taxon>Chromadorea</taxon>
        <taxon>Rhabditida</taxon>
        <taxon>Tylenchina</taxon>
        <taxon>Panagrolaimomorpha</taxon>
        <taxon>Strongyloidoidea</taxon>
        <taxon>Steinernematidae</taxon>
        <taxon>Steinernema</taxon>
    </lineage>
</organism>
<comment type="caution">
    <text evidence="2">The sequence shown here is derived from an EMBL/GenBank/DDBJ whole genome shotgun (WGS) entry which is preliminary data.</text>
</comment>
<feature type="region of interest" description="Disordered" evidence="1">
    <location>
        <begin position="1"/>
        <end position="34"/>
    </location>
</feature>
<evidence type="ECO:0000313" key="2">
    <source>
        <dbReference type="EMBL" id="TMS32465.1"/>
    </source>
</evidence>
<protein>
    <submittedName>
        <fullName evidence="2">Uncharacterized protein</fullName>
    </submittedName>
</protein>
<dbReference type="AlphaFoldDB" id="A0A4U8UK56"/>
<evidence type="ECO:0000256" key="1">
    <source>
        <dbReference type="SAM" id="MobiDB-lite"/>
    </source>
</evidence>
<proteinExistence type="predicted"/>
<dbReference type="EMBL" id="CM016762">
    <property type="protein sequence ID" value="TMS32465.1"/>
    <property type="molecule type" value="Genomic_DNA"/>
</dbReference>
<accession>A0A4U8UK56</accession>
<gene>
    <name evidence="2" type="ORF">L596_000296</name>
</gene>
<reference evidence="2 3" key="2">
    <citation type="journal article" date="2019" name="G3 (Bethesda)">
        <title>Hybrid Assembly of the Genome of the Entomopathogenic Nematode Steinernema carpocapsae Identifies the X-Chromosome.</title>
        <authorList>
            <person name="Serra L."/>
            <person name="Macchietto M."/>
            <person name="Macias-Munoz A."/>
            <person name="McGill C.J."/>
            <person name="Rodriguez I.M."/>
            <person name="Rodriguez B."/>
            <person name="Murad R."/>
            <person name="Mortazavi A."/>
        </authorList>
    </citation>
    <scope>NUCLEOTIDE SEQUENCE [LARGE SCALE GENOMIC DNA]</scope>
    <source>
        <strain evidence="2 3">ALL</strain>
    </source>
</reference>
<sequence>MVFVVNYARPDQDSRTKRPRRSLSSPEEAPEATRTQSALLFRKVFASSIRQKCVLFLLRPMTTHRENRCAESEKISIPLAQNCNSPGEEVDSPFSVVRRRCQVNKRQNNNRPFKKGVRKCAAVCEQHLTGR</sequence>
<dbReference type="Proteomes" id="UP000298663">
    <property type="component" value="Chromosome X"/>
</dbReference>
<evidence type="ECO:0000313" key="3">
    <source>
        <dbReference type="Proteomes" id="UP000298663"/>
    </source>
</evidence>
<keyword evidence="3" id="KW-1185">Reference proteome</keyword>
<dbReference type="EMBL" id="AZBU02000001">
    <property type="protein sequence ID" value="TMS32465.1"/>
    <property type="molecule type" value="Genomic_DNA"/>
</dbReference>
<reference evidence="2 3" key="1">
    <citation type="journal article" date="2015" name="Genome Biol.">
        <title>Comparative genomics of Steinernema reveals deeply conserved gene regulatory networks.</title>
        <authorList>
            <person name="Dillman A.R."/>
            <person name="Macchietto M."/>
            <person name="Porter C.F."/>
            <person name="Rogers A."/>
            <person name="Williams B."/>
            <person name="Antoshechkin I."/>
            <person name="Lee M.M."/>
            <person name="Goodwin Z."/>
            <person name="Lu X."/>
            <person name="Lewis E.E."/>
            <person name="Goodrich-Blair H."/>
            <person name="Stock S.P."/>
            <person name="Adams B.J."/>
            <person name="Sternberg P.W."/>
            <person name="Mortazavi A."/>
        </authorList>
    </citation>
    <scope>NUCLEOTIDE SEQUENCE [LARGE SCALE GENOMIC DNA]</scope>
    <source>
        <strain evidence="2 3">ALL</strain>
    </source>
</reference>
<name>A0A4U8UK56_STECR</name>